<evidence type="ECO:0000313" key="2">
    <source>
        <dbReference type="EMBL" id="SKA61232.1"/>
    </source>
</evidence>
<evidence type="ECO:0000313" key="3">
    <source>
        <dbReference type="Proteomes" id="UP000190814"/>
    </source>
</evidence>
<dbReference type="InterPro" id="IPR027954">
    <property type="entry name" value="Transcobalamin-like_C"/>
</dbReference>
<sequence length="146" mass="17003">MCMLILPTSCTKKEKGKQIDVTIEINCTQILSHMEDFNKDKEKYLPKDGYIFKKEHIKMHEGDTVFDVLKKVCKDEKIHIESSTSPVYKSVYVEGINQLYEFDCGPQSGWMYKVNEEIPNYGCSAYKIKDGDEIVWYYTVTLGDFK</sequence>
<dbReference type="STRING" id="39495.SAMN02745111_00415"/>
<proteinExistence type="predicted"/>
<dbReference type="Proteomes" id="UP000190814">
    <property type="component" value="Unassembled WGS sequence"/>
</dbReference>
<reference evidence="2 3" key="1">
    <citation type="submission" date="2017-02" db="EMBL/GenBank/DDBJ databases">
        <authorList>
            <person name="Peterson S.W."/>
        </authorList>
    </citation>
    <scope>NUCLEOTIDE SEQUENCE [LARGE SCALE GENOMIC DNA]</scope>
    <source>
        <strain evidence="2 3">ATCC 35992</strain>
    </source>
</reference>
<dbReference type="Gene3D" id="2.170.130.30">
    <property type="match status" value="1"/>
</dbReference>
<dbReference type="AlphaFoldDB" id="A0A1T4V8M8"/>
<organism evidence="2 3">
    <name type="scientific">Eubacterium uniforme</name>
    <dbReference type="NCBI Taxonomy" id="39495"/>
    <lineage>
        <taxon>Bacteria</taxon>
        <taxon>Bacillati</taxon>
        <taxon>Bacillota</taxon>
        <taxon>Clostridia</taxon>
        <taxon>Eubacteriales</taxon>
        <taxon>Eubacteriaceae</taxon>
        <taxon>Eubacterium</taxon>
    </lineage>
</organism>
<name>A0A1T4V8M8_9FIRM</name>
<dbReference type="Pfam" id="PF14478">
    <property type="entry name" value="DUF4430"/>
    <property type="match status" value="1"/>
</dbReference>
<keyword evidence="3" id="KW-1185">Reference proteome</keyword>
<gene>
    <name evidence="2" type="ORF">SAMN02745111_00415</name>
</gene>
<feature type="domain" description="Transcobalamin-like C-terminal" evidence="1">
    <location>
        <begin position="62"/>
        <end position="139"/>
    </location>
</feature>
<accession>A0A1T4V8M8</accession>
<evidence type="ECO:0000259" key="1">
    <source>
        <dbReference type="Pfam" id="PF14478"/>
    </source>
</evidence>
<dbReference type="EMBL" id="FUXZ01000003">
    <property type="protein sequence ID" value="SKA61232.1"/>
    <property type="molecule type" value="Genomic_DNA"/>
</dbReference>
<protein>
    <recommendedName>
        <fullName evidence="1">Transcobalamin-like C-terminal domain-containing protein</fullName>
    </recommendedName>
</protein>